<dbReference type="InterPro" id="IPR014716">
    <property type="entry name" value="Fibrinogen_a/b/g_C_1"/>
</dbReference>
<protein>
    <recommendedName>
        <fullName evidence="2">Fibrinogen C-terminal domain-containing protein</fullName>
    </recommendedName>
</protein>
<dbReference type="STRING" id="35570.A0A1I8P3L9"/>
<name>A0A1I8P3L9_STOCA</name>
<evidence type="ECO:0000259" key="2">
    <source>
        <dbReference type="PROSITE" id="PS51406"/>
    </source>
</evidence>
<dbReference type="Proteomes" id="UP000095300">
    <property type="component" value="Unassembled WGS sequence"/>
</dbReference>
<dbReference type="Gene3D" id="3.90.215.10">
    <property type="entry name" value="Gamma Fibrinogen, chain A, domain 1"/>
    <property type="match status" value="1"/>
</dbReference>
<reference evidence="3" key="1">
    <citation type="submission" date="2020-05" db="UniProtKB">
        <authorList>
            <consortium name="EnsemblMetazoa"/>
        </authorList>
    </citation>
    <scope>IDENTIFICATION</scope>
    <source>
        <strain evidence="3">USDA</strain>
    </source>
</reference>
<dbReference type="GO" id="GO:0005615">
    <property type="term" value="C:extracellular space"/>
    <property type="evidence" value="ECO:0007669"/>
    <property type="project" value="TreeGrafter"/>
</dbReference>
<keyword evidence="1" id="KW-0732">Signal</keyword>
<evidence type="ECO:0000313" key="4">
    <source>
        <dbReference type="Proteomes" id="UP000095300"/>
    </source>
</evidence>
<organism evidence="3 4">
    <name type="scientific">Stomoxys calcitrans</name>
    <name type="common">Stable fly</name>
    <name type="synonym">Conops calcitrans</name>
    <dbReference type="NCBI Taxonomy" id="35570"/>
    <lineage>
        <taxon>Eukaryota</taxon>
        <taxon>Metazoa</taxon>
        <taxon>Ecdysozoa</taxon>
        <taxon>Arthropoda</taxon>
        <taxon>Hexapoda</taxon>
        <taxon>Insecta</taxon>
        <taxon>Pterygota</taxon>
        <taxon>Neoptera</taxon>
        <taxon>Endopterygota</taxon>
        <taxon>Diptera</taxon>
        <taxon>Brachycera</taxon>
        <taxon>Muscomorpha</taxon>
        <taxon>Muscoidea</taxon>
        <taxon>Muscidae</taxon>
        <taxon>Stomoxys</taxon>
    </lineage>
</organism>
<dbReference type="SMART" id="SM00186">
    <property type="entry name" value="FBG"/>
    <property type="match status" value="1"/>
</dbReference>
<dbReference type="EnsemblMetazoa" id="SCAU004525-RA">
    <property type="protein sequence ID" value="SCAU004525-PA"/>
    <property type="gene ID" value="SCAU004525"/>
</dbReference>
<dbReference type="PANTHER" id="PTHR19143">
    <property type="entry name" value="FIBRINOGEN/TENASCIN/ANGIOPOEITIN"/>
    <property type="match status" value="1"/>
</dbReference>
<gene>
    <name evidence="3" type="primary">106081090</name>
</gene>
<sequence length="294" mass="33444">MKGLLIIAIAICSIYLTSANPWPKDFTEEENDDVFDLTEDAELMQLGMQLFDDKNNEMPIFDERFDDMPSHCKTNSSSPSPVPKNCAEATACTRRSGYYYIKLNAIGNNSFLVECDAHNDGGDWLVFQRRLDGSQSFFRTWSQYREGFGEIEGEYFLGMDKLHALTNFDGRQEMMILFERNDATTSYAKYSSFAVGNNTESFELKRVGRYTGTAGDSLQAHVGGKFSTMDKDNGNTNPNMAITYSSAWWYKNNRVSDLNGLFGKTDTTGLFWTGFHLGGKYIKTVKMMIRRYRV</sequence>
<evidence type="ECO:0000256" key="1">
    <source>
        <dbReference type="SAM" id="SignalP"/>
    </source>
</evidence>
<accession>A0A1I8P3L9</accession>
<dbReference type="Pfam" id="PF00147">
    <property type="entry name" value="Fibrinogen_C"/>
    <property type="match status" value="1"/>
</dbReference>
<dbReference type="PROSITE" id="PS51406">
    <property type="entry name" value="FIBRINOGEN_C_2"/>
    <property type="match status" value="1"/>
</dbReference>
<feature type="chain" id="PRO_5009325951" description="Fibrinogen C-terminal domain-containing protein" evidence="1">
    <location>
        <begin position="20"/>
        <end position="294"/>
    </location>
</feature>
<dbReference type="InterPro" id="IPR036056">
    <property type="entry name" value="Fibrinogen-like_C"/>
</dbReference>
<keyword evidence="4" id="KW-1185">Reference proteome</keyword>
<dbReference type="AlphaFoldDB" id="A0A1I8P3L9"/>
<dbReference type="InterPro" id="IPR050373">
    <property type="entry name" value="Fibrinogen_C-term_domain"/>
</dbReference>
<dbReference type="SUPFAM" id="SSF56496">
    <property type="entry name" value="Fibrinogen C-terminal domain-like"/>
    <property type="match status" value="1"/>
</dbReference>
<proteinExistence type="predicted"/>
<dbReference type="PANTHER" id="PTHR19143:SF327">
    <property type="entry name" value="FI21813P1-RELATED"/>
    <property type="match status" value="1"/>
</dbReference>
<feature type="domain" description="Fibrinogen C-terminal" evidence="2">
    <location>
        <begin position="77"/>
        <end position="293"/>
    </location>
</feature>
<dbReference type="VEuPathDB" id="VectorBase:SCAU004525"/>
<dbReference type="InterPro" id="IPR002181">
    <property type="entry name" value="Fibrinogen_a/b/g_C_dom"/>
</dbReference>
<feature type="signal peptide" evidence="1">
    <location>
        <begin position="1"/>
        <end position="19"/>
    </location>
</feature>
<dbReference type="CDD" id="cd00087">
    <property type="entry name" value="FReD"/>
    <property type="match status" value="1"/>
</dbReference>
<dbReference type="OrthoDB" id="6145874at2759"/>
<evidence type="ECO:0000313" key="3">
    <source>
        <dbReference type="EnsemblMetazoa" id="SCAU004525-PA"/>
    </source>
</evidence>